<dbReference type="InterPro" id="IPR036515">
    <property type="entry name" value="Transposase_17_sf"/>
</dbReference>
<dbReference type="Pfam" id="PF01797">
    <property type="entry name" value="Y1_Tnp"/>
    <property type="match status" value="1"/>
</dbReference>
<dbReference type="PANTHER" id="PTHR34322:SF2">
    <property type="entry name" value="TRANSPOSASE IS200-LIKE DOMAIN-CONTAINING PROTEIN"/>
    <property type="match status" value="1"/>
</dbReference>
<dbReference type="Proteomes" id="UP000008825">
    <property type="component" value="Chromosome"/>
</dbReference>
<dbReference type="AlphaFoldDB" id="B5EB67"/>
<accession>B5EB67</accession>
<name>B5EB67_CITBB</name>
<evidence type="ECO:0000313" key="2">
    <source>
        <dbReference type="EMBL" id="ACH38928.2"/>
    </source>
</evidence>
<dbReference type="KEGG" id="gbm:Gbem_1914"/>
<dbReference type="GO" id="GO:0006313">
    <property type="term" value="P:DNA transposition"/>
    <property type="evidence" value="ECO:0007669"/>
    <property type="project" value="InterPro"/>
</dbReference>
<dbReference type="PANTHER" id="PTHR34322">
    <property type="entry name" value="TRANSPOSASE, Y1_TNP DOMAIN-CONTAINING"/>
    <property type="match status" value="1"/>
</dbReference>
<evidence type="ECO:0000313" key="3">
    <source>
        <dbReference type="Proteomes" id="UP000008825"/>
    </source>
</evidence>
<reference evidence="2 3" key="2">
    <citation type="journal article" date="2010" name="BMC Genomics">
        <title>The genome of Geobacter bemidjiensis, exemplar for the subsurface clade of Geobacter species that predominate in Fe(III)-reducing subsurface environments.</title>
        <authorList>
            <person name="Aklujkar M."/>
            <person name="Young N.D."/>
            <person name="Holmes D."/>
            <person name="Chavan M."/>
            <person name="Risso C."/>
            <person name="Kiss H.E."/>
            <person name="Han C.S."/>
            <person name="Land M.L."/>
            <person name="Lovley D.R."/>
        </authorList>
    </citation>
    <scope>NUCLEOTIDE SEQUENCE [LARGE SCALE GENOMIC DNA]</scope>
    <source>
        <strain evidence="3">ATCC BAA-1014 / DSM 16622 / JCM 12645 / Bem</strain>
    </source>
</reference>
<dbReference type="EMBL" id="CP001124">
    <property type="protein sequence ID" value="ACH38928.2"/>
    <property type="molecule type" value="Genomic_DNA"/>
</dbReference>
<dbReference type="InterPro" id="IPR002686">
    <property type="entry name" value="Transposase_17"/>
</dbReference>
<dbReference type="eggNOG" id="COG1943">
    <property type="taxonomic scope" value="Bacteria"/>
</dbReference>
<protein>
    <submittedName>
        <fullName evidence="2">Transposase, Y1_Tnp domain-containing</fullName>
    </submittedName>
</protein>
<feature type="domain" description="Transposase IS200-like" evidence="1">
    <location>
        <begin position="9"/>
        <end position="124"/>
    </location>
</feature>
<dbReference type="SUPFAM" id="SSF143422">
    <property type="entry name" value="Transposase IS200-like"/>
    <property type="match status" value="1"/>
</dbReference>
<dbReference type="OrthoDB" id="5417118at2"/>
<sequence>MARANRHHIPGQVWHITHRCHKKEFLLKFAKDRQRWRYWLFEARKRFGLQVLNYTATSNHIHLLVVDNHMDTIPKSLQLIAGRTAQEYNQRKERNGAFWEDRYHATAIDHDEHLLRCLVYIDLNMIRAGVVSHPSEWDMNGYNEIQKPPIRYGVIDHQELQRLCGISDPQKFKEQYKQWVEVALTGGSVERESSWTESVAVGNRKFIEEVKARLGIQAIGKKIREQGGTLLTLREESAAYNADYGVKKGALSLQNTYFWDIS</sequence>
<keyword evidence="3" id="KW-1185">Reference proteome</keyword>
<dbReference type="SMART" id="SM01321">
    <property type="entry name" value="Y1_Tnp"/>
    <property type="match status" value="1"/>
</dbReference>
<dbReference type="GO" id="GO:0004803">
    <property type="term" value="F:transposase activity"/>
    <property type="evidence" value="ECO:0007669"/>
    <property type="project" value="InterPro"/>
</dbReference>
<reference evidence="2 3" key="1">
    <citation type="submission" date="2008-07" db="EMBL/GenBank/DDBJ databases">
        <title>Complete sequence of Geobacter bemidjiensis BEM.</title>
        <authorList>
            <consortium name="US DOE Joint Genome Institute"/>
            <person name="Lucas S."/>
            <person name="Copeland A."/>
            <person name="Lapidus A."/>
            <person name="Glavina del Rio T."/>
            <person name="Dalin E."/>
            <person name="Tice H."/>
            <person name="Bruce D."/>
            <person name="Goodwin L."/>
            <person name="Pitluck S."/>
            <person name="Kiss H."/>
            <person name="Brettin T."/>
            <person name="Detter J.C."/>
            <person name="Han C."/>
            <person name="Kuske C.R."/>
            <person name="Schmutz J."/>
            <person name="Larimer F."/>
            <person name="Land M."/>
            <person name="Hauser L."/>
            <person name="Kyrpides N."/>
            <person name="Lykidis A."/>
            <person name="Lovley D."/>
            <person name="Richardson P."/>
        </authorList>
    </citation>
    <scope>NUCLEOTIDE SEQUENCE [LARGE SCALE GENOMIC DNA]</scope>
    <source>
        <strain evidence="3">ATCC BAA-1014 / DSM 16622 / JCM 12645 / Bem</strain>
    </source>
</reference>
<dbReference type="Gene3D" id="3.30.70.1290">
    <property type="entry name" value="Transposase IS200-like"/>
    <property type="match status" value="1"/>
</dbReference>
<gene>
    <name evidence="2" type="ordered locus">Gbem_1914</name>
</gene>
<dbReference type="HOGENOM" id="CLU_068226_1_1_7"/>
<proteinExistence type="predicted"/>
<organism evidence="2 3">
    <name type="scientific">Citrifermentans bemidjiense (strain ATCC BAA-1014 / DSM 16622 / JCM 12645 / Bem)</name>
    <name type="common">Geobacter bemidjiensis</name>
    <dbReference type="NCBI Taxonomy" id="404380"/>
    <lineage>
        <taxon>Bacteria</taxon>
        <taxon>Pseudomonadati</taxon>
        <taxon>Thermodesulfobacteriota</taxon>
        <taxon>Desulfuromonadia</taxon>
        <taxon>Geobacterales</taxon>
        <taxon>Geobacteraceae</taxon>
        <taxon>Citrifermentans</taxon>
    </lineage>
</organism>
<evidence type="ECO:0000259" key="1">
    <source>
        <dbReference type="SMART" id="SM01321"/>
    </source>
</evidence>
<dbReference type="GO" id="GO:0003677">
    <property type="term" value="F:DNA binding"/>
    <property type="evidence" value="ECO:0007669"/>
    <property type="project" value="InterPro"/>
</dbReference>
<dbReference type="RefSeq" id="WP_012530347.1">
    <property type="nucleotide sequence ID" value="NC_011146.1"/>
</dbReference>